<dbReference type="PANTHER" id="PTHR43780:SF2">
    <property type="entry name" value="1-AMINOCYCLOPROPANE-1-CARBOXYLATE DEAMINASE-RELATED"/>
    <property type="match status" value="1"/>
</dbReference>
<accession>A0ABW5IRS5</accession>
<proteinExistence type="inferred from homology"/>
<name>A0ABW5IRS5_9FLAO</name>
<dbReference type="PANTHER" id="PTHR43780">
    <property type="entry name" value="1-AMINOCYCLOPROPANE-1-CARBOXYLATE DEAMINASE-RELATED"/>
    <property type="match status" value="1"/>
</dbReference>
<comment type="similarity">
    <text evidence="2">Belongs to the ACC deaminase/D-cysteine desulfhydrase family.</text>
</comment>
<comment type="cofactor">
    <cofactor evidence="1">
        <name>pyridoxal 5'-phosphate</name>
        <dbReference type="ChEBI" id="CHEBI:597326"/>
    </cofactor>
</comment>
<protein>
    <submittedName>
        <fullName evidence="5">1-aminocyclopropane-1-carboxylate deaminase/D-cysteine desulfhydrase</fullName>
    </submittedName>
</protein>
<reference evidence="6" key="1">
    <citation type="journal article" date="2019" name="Int. J. Syst. Evol. Microbiol.">
        <title>The Global Catalogue of Microorganisms (GCM) 10K type strain sequencing project: providing services to taxonomists for standard genome sequencing and annotation.</title>
        <authorList>
            <consortium name="The Broad Institute Genomics Platform"/>
            <consortium name="The Broad Institute Genome Sequencing Center for Infectious Disease"/>
            <person name="Wu L."/>
            <person name="Ma J."/>
        </authorList>
    </citation>
    <scope>NUCLEOTIDE SEQUENCE [LARGE SCALE GENOMIC DNA]</scope>
    <source>
        <strain evidence="6">KCTC 42585</strain>
    </source>
</reference>
<dbReference type="Gene3D" id="3.40.50.1100">
    <property type="match status" value="2"/>
</dbReference>
<evidence type="ECO:0000256" key="3">
    <source>
        <dbReference type="ARBA" id="ARBA00022898"/>
    </source>
</evidence>
<feature type="domain" description="Tryptophan synthase beta chain-like PALP" evidence="4">
    <location>
        <begin position="26"/>
        <end position="293"/>
    </location>
</feature>
<keyword evidence="3" id="KW-0663">Pyridoxal phosphate</keyword>
<dbReference type="InterPro" id="IPR027278">
    <property type="entry name" value="ACCD_DCysDesulf"/>
</dbReference>
<dbReference type="SUPFAM" id="SSF53686">
    <property type="entry name" value="Tryptophan synthase beta subunit-like PLP-dependent enzymes"/>
    <property type="match status" value="1"/>
</dbReference>
<dbReference type="EMBL" id="JBHULT010000005">
    <property type="protein sequence ID" value="MFD2516371.1"/>
    <property type="molecule type" value="Genomic_DNA"/>
</dbReference>
<dbReference type="Pfam" id="PF00291">
    <property type="entry name" value="PALP"/>
    <property type="match status" value="1"/>
</dbReference>
<dbReference type="RefSeq" id="WP_380747408.1">
    <property type="nucleotide sequence ID" value="NZ_JBHULT010000005.1"/>
</dbReference>
<evidence type="ECO:0000259" key="4">
    <source>
        <dbReference type="Pfam" id="PF00291"/>
    </source>
</evidence>
<dbReference type="InterPro" id="IPR001926">
    <property type="entry name" value="TrpB-like_PALP"/>
</dbReference>
<evidence type="ECO:0000313" key="6">
    <source>
        <dbReference type="Proteomes" id="UP001597468"/>
    </source>
</evidence>
<keyword evidence="6" id="KW-1185">Reference proteome</keyword>
<gene>
    <name evidence="5" type="ORF">ACFSTG_00535</name>
</gene>
<dbReference type="InterPro" id="IPR036052">
    <property type="entry name" value="TrpB-like_PALP_sf"/>
</dbReference>
<organism evidence="5 6">
    <name type="scientific">Salinimicrobium flavum</name>
    <dbReference type="NCBI Taxonomy" id="1737065"/>
    <lineage>
        <taxon>Bacteria</taxon>
        <taxon>Pseudomonadati</taxon>
        <taxon>Bacteroidota</taxon>
        <taxon>Flavobacteriia</taxon>
        <taxon>Flavobacteriales</taxon>
        <taxon>Flavobacteriaceae</taxon>
        <taxon>Salinimicrobium</taxon>
    </lineage>
</organism>
<sequence length="315" mass="35147">MTFVAIMAVVFKEEPGIPNQFITSINEVHLYLKREDLLHAEISGNKFRKLKYNVQRAISENRDRLLTFGGAFSNHISATAAAGKNFNLKTVGVIRGEELGEDLKKTLRENPTLAYAAACGMEFNFVPRSDYREKTSEDFIRELRKKYGDFYLVPEGGTNSEAIRGCEEILSEEDKEFEVVCCAVGTGGTISGIINSSADKQKILGFPALKGDFLLADIDKFSRKNNRELITKYHFGGYAKIDKALVDFINEFKTAYGVALDPVYTGKMLYGIFELMRSGYFSQNTRILAIHTGGLQGIAGMNMKLKKKGLPQIDV</sequence>
<evidence type="ECO:0000256" key="2">
    <source>
        <dbReference type="ARBA" id="ARBA00008639"/>
    </source>
</evidence>
<dbReference type="Proteomes" id="UP001597468">
    <property type="component" value="Unassembled WGS sequence"/>
</dbReference>
<evidence type="ECO:0000313" key="5">
    <source>
        <dbReference type="EMBL" id="MFD2516371.1"/>
    </source>
</evidence>
<dbReference type="PIRSF" id="PIRSF006278">
    <property type="entry name" value="ACCD_DCysDesulf"/>
    <property type="match status" value="1"/>
</dbReference>
<evidence type="ECO:0000256" key="1">
    <source>
        <dbReference type="ARBA" id="ARBA00001933"/>
    </source>
</evidence>
<comment type="caution">
    <text evidence="5">The sequence shown here is derived from an EMBL/GenBank/DDBJ whole genome shotgun (WGS) entry which is preliminary data.</text>
</comment>